<reference evidence="3 4" key="1">
    <citation type="journal article" date="2016" name="Nat. Commun.">
        <title>Thousands of microbial genomes shed light on interconnected biogeochemical processes in an aquifer system.</title>
        <authorList>
            <person name="Anantharaman K."/>
            <person name="Brown C.T."/>
            <person name="Hug L.A."/>
            <person name="Sharon I."/>
            <person name="Castelle C.J."/>
            <person name="Probst A.J."/>
            <person name="Thomas B.C."/>
            <person name="Singh A."/>
            <person name="Wilkins M.J."/>
            <person name="Karaoz U."/>
            <person name="Brodie E.L."/>
            <person name="Williams K.H."/>
            <person name="Hubbard S.S."/>
            <person name="Banfield J.F."/>
        </authorList>
    </citation>
    <scope>NUCLEOTIDE SEQUENCE [LARGE SCALE GENOMIC DNA]</scope>
</reference>
<dbReference type="Proteomes" id="UP000177230">
    <property type="component" value="Unassembled WGS sequence"/>
</dbReference>
<organism evidence="3 4">
    <name type="scientific">Candidatus Edwardsbacteria bacterium GWF2_54_11</name>
    <dbReference type="NCBI Taxonomy" id="1817851"/>
    <lineage>
        <taxon>Bacteria</taxon>
        <taxon>Candidatus Edwardsiibacteriota</taxon>
    </lineage>
</organism>
<gene>
    <name evidence="3" type="ORF">A2024_09420</name>
</gene>
<evidence type="ECO:0000256" key="1">
    <source>
        <dbReference type="SAM" id="MobiDB-lite"/>
    </source>
</evidence>
<name>A0A1F5R919_9BACT</name>
<protein>
    <submittedName>
        <fullName evidence="3">Uncharacterized protein</fullName>
    </submittedName>
</protein>
<feature type="region of interest" description="Disordered" evidence="1">
    <location>
        <begin position="30"/>
        <end position="55"/>
    </location>
</feature>
<dbReference type="AlphaFoldDB" id="A0A1F5R919"/>
<evidence type="ECO:0000256" key="2">
    <source>
        <dbReference type="SAM" id="SignalP"/>
    </source>
</evidence>
<feature type="signal peptide" evidence="2">
    <location>
        <begin position="1"/>
        <end position="20"/>
    </location>
</feature>
<proteinExistence type="predicted"/>
<accession>A0A1F5R919</accession>
<sequence>MNTKTIFLCFSFFTYSLLFAQSNMDILGPKPKPIENDTSTGPHYDSDKQRPSQKNKSLTIVTPKLYCNSEIIEKEKIKQIINIVKKDIYQVYPELNKKLAGKSDLEKEAYLETEDGKNYVTDLKERRSDIINSSFLFKLESSLPDYDPSINAFEISIKDYLSIDDSYTSIQSSKSNKIFYTNTINAIWCNGLPIKIKSFRGVYYSVLRINPGSKATALMLERNKHNIHIYFGFRLSGKLKKLPYTSLHNDDIVWESYAMAKDMVILLVDSKTDKVVFSRMYHTK</sequence>
<keyword evidence="2" id="KW-0732">Signal</keyword>
<comment type="caution">
    <text evidence="3">The sequence shown here is derived from an EMBL/GenBank/DDBJ whole genome shotgun (WGS) entry which is preliminary data.</text>
</comment>
<evidence type="ECO:0000313" key="3">
    <source>
        <dbReference type="EMBL" id="OGF10553.1"/>
    </source>
</evidence>
<evidence type="ECO:0000313" key="4">
    <source>
        <dbReference type="Proteomes" id="UP000177230"/>
    </source>
</evidence>
<dbReference type="EMBL" id="MFFM01000038">
    <property type="protein sequence ID" value="OGF10553.1"/>
    <property type="molecule type" value="Genomic_DNA"/>
</dbReference>
<feature type="chain" id="PRO_5009520694" evidence="2">
    <location>
        <begin position="21"/>
        <end position="284"/>
    </location>
</feature>